<accession>A0A4U8UBN0</accession>
<protein>
    <submittedName>
        <fullName evidence="1">Uncharacterized protein</fullName>
    </submittedName>
</protein>
<dbReference type="Proteomes" id="UP000029920">
    <property type="component" value="Unassembled WGS sequence"/>
</dbReference>
<name>A0A4U8UBN0_9HELI</name>
<dbReference type="RefSeq" id="WP_034555298.1">
    <property type="nucleotide sequence ID" value="NZ_JRPC02000045.1"/>
</dbReference>
<evidence type="ECO:0000313" key="1">
    <source>
        <dbReference type="EMBL" id="TLE13382.1"/>
    </source>
</evidence>
<reference evidence="1 2" key="1">
    <citation type="journal article" date="2014" name="Genome Announc.">
        <title>Draft genome sequences of eight enterohepatic helicobacter species isolated from both laboratory and wild rodents.</title>
        <authorList>
            <person name="Sheh A."/>
            <person name="Shen Z."/>
            <person name="Fox J.G."/>
        </authorList>
    </citation>
    <scope>NUCLEOTIDE SEQUENCE [LARGE SCALE GENOMIC DNA]</scope>
    <source>
        <strain evidence="1 2">MIT-03-7007</strain>
    </source>
</reference>
<proteinExistence type="predicted"/>
<sequence length="114" mass="13462">MKIKARNEKQQVFTEKEVKDIIFTRLNSPDSHFIEYFDIGILWFSACFKGEGRYIEVVIKHRRDSIMDKVFLIPTEETSEDESDDEVESFGSLLDEINRLHEIVEKTKARLEGY</sequence>
<evidence type="ECO:0000313" key="2">
    <source>
        <dbReference type="Proteomes" id="UP000029920"/>
    </source>
</evidence>
<dbReference type="EMBL" id="JRPC02000045">
    <property type="protein sequence ID" value="TLE13382.1"/>
    <property type="molecule type" value="Genomic_DNA"/>
</dbReference>
<gene>
    <name evidence="1" type="ORF">LS72_010005</name>
</gene>
<keyword evidence="2" id="KW-1185">Reference proteome</keyword>
<dbReference type="AlphaFoldDB" id="A0A4U8UBN0"/>
<organism evidence="1 2">
    <name type="scientific">Helicobacter apodemus</name>
    <dbReference type="NCBI Taxonomy" id="135569"/>
    <lineage>
        <taxon>Bacteria</taxon>
        <taxon>Pseudomonadati</taxon>
        <taxon>Campylobacterota</taxon>
        <taxon>Epsilonproteobacteria</taxon>
        <taxon>Campylobacterales</taxon>
        <taxon>Helicobacteraceae</taxon>
        <taxon>Helicobacter</taxon>
    </lineage>
</organism>
<comment type="caution">
    <text evidence="1">The sequence shown here is derived from an EMBL/GenBank/DDBJ whole genome shotgun (WGS) entry which is preliminary data.</text>
</comment>